<comment type="caution">
    <text evidence="2">The sequence shown here is derived from an EMBL/GenBank/DDBJ whole genome shotgun (WGS) entry which is preliminary data.</text>
</comment>
<evidence type="ECO:0000313" key="3">
    <source>
        <dbReference type="Proteomes" id="UP000053331"/>
    </source>
</evidence>
<keyword evidence="3" id="KW-1185">Reference proteome</keyword>
<dbReference type="AlphaFoldDB" id="A0A081EXF6"/>
<accession>A0A081EXF6</accession>
<sequence>MLFLIKSAFTGAVATIVLIPAFLKIFGELRSVHQTLSPEGGVYSQELSTIFLAGELAFAILPIASTLGAVTVAYVNLGATGVVLYLLISSAATGMLAGSTAAVVTFMLGAVAMVIVRAFKSRSRHKHRPPIRPR</sequence>
<feature type="transmembrane region" description="Helical" evidence="1">
    <location>
        <begin position="94"/>
        <end position="119"/>
    </location>
</feature>
<keyword evidence="1" id="KW-0812">Transmembrane</keyword>
<dbReference type="Proteomes" id="UP000053331">
    <property type="component" value="Unassembled WGS sequence"/>
</dbReference>
<name>A0A081EXF6_9EURY</name>
<evidence type="ECO:0000256" key="1">
    <source>
        <dbReference type="SAM" id="Phobius"/>
    </source>
</evidence>
<keyword evidence="1" id="KW-1133">Transmembrane helix</keyword>
<reference evidence="2 3" key="1">
    <citation type="journal article" date="2015" name="Genome Announc.">
        <title>Draft genome sequence of a Halorubrum H3 strain isolated from the burlinskoye salt lake (Altai Krai, Russia).</title>
        <authorList>
            <person name="Rozanov A.S."/>
            <person name="Bryanskaya A.V."/>
            <person name="Malup T.K."/>
            <person name="Kotenko A.V."/>
            <person name="Peltek S.E."/>
        </authorList>
    </citation>
    <scope>NUCLEOTIDE SEQUENCE [LARGE SCALE GENOMIC DNA]</scope>
    <source>
        <strain evidence="2 3">H3</strain>
    </source>
</reference>
<proteinExistence type="predicted"/>
<evidence type="ECO:0000313" key="2">
    <source>
        <dbReference type="EMBL" id="KDS92094.1"/>
    </source>
</evidence>
<dbReference type="EMBL" id="JNFH02000008">
    <property type="protein sequence ID" value="KDS92094.1"/>
    <property type="molecule type" value="Genomic_DNA"/>
</dbReference>
<protein>
    <submittedName>
        <fullName evidence="2">Uncharacterized protein</fullName>
    </submittedName>
</protein>
<organism evidence="2 3">
    <name type="scientific">Halorubrum saccharovorum</name>
    <dbReference type="NCBI Taxonomy" id="2248"/>
    <lineage>
        <taxon>Archaea</taxon>
        <taxon>Methanobacteriati</taxon>
        <taxon>Methanobacteriota</taxon>
        <taxon>Stenosarchaea group</taxon>
        <taxon>Halobacteria</taxon>
        <taxon>Halobacteriales</taxon>
        <taxon>Haloferacaceae</taxon>
        <taxon>Halorubrum</taxon>
    </lineage>
</organism>
<feature type="transmembrane region" description="Helical" evidence="1">
    <location>
        <begin position="47"/>
        <end position="64"/>
    </location>
</feature>
<feature type="transmembrane region" description="Helical" evidence="1">
    <location>
        <begin position="71"/>
        <end position="88"/>
    </location>
</feature>
<keyword evidence="1" id="KW-0472">Membrane</keyword>
<gene>
    <name evidence="2" type="ORF">FK85_07285</name>
</gene>